<dbReference type="GO" id="GO:0005886">
    <property type="term" value="C:plasma membrane"/>
    <property type="evidence" value="ECO:0007669"/>
    <property type="project" value="UniProtKB-SubCell"/>
</dbReference>
<evidence type="ECO:0000256" key="3">
    <source>
        <dbReference type="ARBA" id="ARBA00022475"/>
    </source>
</evidence>
<evidence type="ECO:0000313" key="10">
    <source>
        <dbReference type="Proteomes" id="UP000530670"/>
    </source>
</evidence>
<comment type="caution">
    <text evidence="9">The sequence shown here is derived from an EMBL/GenBank/DDBJ whole genome shotgun (WGS) entry which is preliminary data.</text>
</comment>
<dbReference type="InterPro" id="IPR010730">
    <property type="entry name" value="HET"/>
</dbReference>
<dbReference type="Proteomes" id="UP000530670">
    <property type="component" value="Unassembled WGS sequence"/>
</dbReference>
<gene>
    <name evidence="9" type="ORF">FTJAE_7990</name>
</gene>
<feature type="domain" description="Heterokaryon incompatibility" evidence="8">
    <location>
        <begin position="47"/>
        <end position="240"/>
    </location>
</feature>
<feature type="transmembrane region" description="Helical" evidence="7">
    <location>
        <begin position="749"/>
        <end position="772"/>
    </location>
</feature>
<comment type="similarity">
    <text evidence="2">Belongs to the chromate ion transporter (CHR) (TC 2.A.51) family.</text>
</comment>
<keyword evidence="5 7" id="KW-1133">Transmembrane helix</keyword>
<protein>
    <submittedName>
        <fullName evidence="9">Chromate transport</fullName>
    </submittedName>
</protein>
<keyword evidence="3" id="KW-1003">Cell membrane</keyword>
<dbReference type="PANTHER" id="PTHR33567:SF3">
    <property type="entry name" value="CHROMATE ION TRANSPORTER (EUROFUNG)"/>
    <property type="match status" value="1"/>
</dbReference>
<evidence type="ECO:0000256" key="6">
    <source>
        <dbReference type="ARBA" id="ARBA00023136"/>
    </source>
</evidence>
<feature type="transmembrane region" description="Helical" evidence="7">
    <location>
        <begin position="961"/>
        <end position="983"/>
    </location>
</feature>
<dbReference type="PANTHER" id="PTHR33567">
    <property type="entry name" value="CHROMATE ION TRANSPORTER (EUROFUNG)"/>
    <property type="match status" value="1"/>
</dbReference>
<reference evidence="9 10" key="1">
    <citation type="submission" date="2020-05" db="EMBL/GenBank/DDBJ databases">
        <title>Identification and distribution of gene clusters putatively required for synthesis of sphingolipid metabolism inhibitors in phylogenetically diverse species of the filamentous fungus Fusarium.</title>
        <authorList>
            <person name="Kim H.-S."/>
            <person name="Busman M."/>
            <person name="Brown D.W."/>
            <person name="Divon H."/>
            <person name="Uhlig S."/>
            <person name="Proctor R.H."/>
        </authorList>
    </citation>
    <scope>NUCLEOTIDE SEQUENCE [LARGE SCALE GENOMIC DNA]</scope>
    <source>
        <strain evidence="9 10">NRRL 66243</strain>
    </source>
</reference>
<proteinExistence type="inferred from homology"/>
<keyword evidence="4 7" id="KW-0812">Transmembrane</keyword>
<dbReference type="Pfam" id="PF02417">
    <property type="entry name" value="Chromate_transp"/>
    <property type="match status" value="2"/>
</dbReference>
<dbReference type="InterPro" id="IPR003370">
    <property type="entry name" value="Chromate_transpt"/>
</dbReference>
<evidence type="ECO:0000259" key="8">
    <source>
        <dbReference type="Pfam" id="PF06985"/>
    </source>
</evidence>
<sequence>MPPFQYPPLLPLELRLLVLHSGLSQDPLTGTLLQRRLSPEDEDVPDYEALSYFWGDQSHPQPIKLKTKWRKPKEHAHPAPEPDGSSYRKFILSAFGILHSGYLDIGPNLASALRALRYPDRKRLLWCDSICINQKDVAERSAQVQRMADVYQSARRVIVWLGPAAPWSSTAIETLRWVRSQLSPLAIDLTSYREIFAPTKNASRQEIDYGEHLPLTQDQWLAFEQLLDLNWFRRLWTHQEIALANQETSIVRLGNDEILWTRFIEAAMFICFNKGSVSQPCFVDLARHRANIKVFCANASSCRFAQQLGRDCNDWVSLLFLTRLYECSDIRDKLYALRGFLEPETAQSIRVDYTKSARQIMASASITYMKQRRNLQFLELCNSMISPSWAVDLQKPLCLMQLLSNAGARSAASARYIKPGVLEVAGVSCDGICNSVMDMPPRAKFEAVEDYVANVLKVFRDITGNEDFHQDDKCLDELINLMTFGKLWEHSTARTEGPPSWSRISLEIGRWMIRQWITGRAIADDYHNIPYGHNNETVTACTRTRRGTLACVPPSSCDGDIIVTLLGLSSNLVLRPQPEDGFYKVVGPCYHPGFSDGQALLGDDFRGWEKLWSVDTQYYAFWREGEPLRFSDPRLEGVPLPIGYKEFAAEMGGESVPFWNLKMVVGGWENAVRRAADRGLQTLKVNWHLGFTAFGGPPVHFKIFHDKFVTKLQWIDEQIFQELFSVSQALSGPASTKMLYCINLIHGGLFEAILAFFIWSLPGFLGMFGLSFGVSNIGDTLPRAVYALLSGLNAATVGIIALAAVELSDKAITDQATRLVLSITAMAGILYNALWYFPVLIVAGGCCTIVYDFRWLHRPVRAVKNGLLRMRRGRVTESENIQGAENGTDGNANDSRVALAEAAESAPREDEPRVVPQEYRLNFSWKSGTAIIAVFLLSFIVVLVLRGTLPTTPLLYKLFANLYLAGTIIFGGGPVVIPLLREYVVAEGWVSPRDFLIGLAIVQAFPGPNFNFAVFLGGLTAANNGYPAIAGALIAYLGIFVPGMVLVHGTMGVWGVLRSRRWVKSAVRGINAGAVGLIYTAVYRIWQVGYIDQGFQSGKSLADDPWWVVVTATAFVGGRYFGVAPPLAILLGASLGLLRYGIVEA</sequence>
<keyword evidence="6 7" id="KW-0472">Membrane</keyword>
<feature type="transmembrane region" description="Helical" evidence="7">
    <location>
        <begin position="995"/>
        <end position="1016"/>
    </location>
</feature>
<feature type="transmembrane region" description="Helical" evidence="7">
    <location>
        <begin position="1069"/>
        <end position="1086"/>
    </location>
</feature>
<dbReference type="Pfam" id="PF06985">
    <property type="entry name" value="HET"/>
    <property type="match status" value="1"/>
</dbReference>
<evidence type="ECO:0000313" key="9">
    <source>
        <dbReference type="EMBL" id="KAF5631124.1"/>
    </source>
</evidence>
<feature type="transmembrane region" description="Helical" evidence="7">
    <location>
        <begin position="784"/>
        <end position="805"/>
    </location>
</feature>
<dbReference type="RefSeq" id="XP_037204930.1">
    <property type="nucleotide sequence ID" value="XM_037354759.1"/>
</dbReference>
<feature type="transmembrane region" description="Helical" evidence="7">
    <location>
        <begin position="1028"/>
        <end position="1057"/>
    </location>
</feature>
<dbReference type="AlphaFoldDB" id="A0A8H5RDA4"/>
<dbReference type="GeneID" id="59307029"/>
<evidence type="ECO:0000256" key="2">
    <source>
        <dbReference type="ARBA" id="ARBA00005262"/>
    </source>
</evidence>
<dbReference type="GO" id="GO:0015109">
    <property type="term" value="F:chromate transmembrane transporter activity"/>
    <property type="evidence" value="ECO:0007669"/>
    <property type="project" value="InterPro"/>
</dbReference>
<evidence type="ECO:0000256" key="4">
    <source>
        <dbReference type="ARBA" id="ARBA00022692"/>
    </source>
</evidence>
<comment type="subcellular location">
    <subcellularLocation>
        <location evidence="1">Cell membrane</location>
        <topology evidence="1">Multi-pass membrane protein</topology>
    </subcellularLocation>
</comment>
<accession>A0A8H5RDA4</accession>
<name>A0A8H5RDA4_9HYPO</name>
<feature type="transmembrane region" description="Helical" evidence="7">
    <location>
        <begin position="930"/>
        <end position="949"/>
    </location>
</feature>
<evidence type="ECO:0000256" key="7">
    <source>
        <dbReference type="SAM" id="Phobius"/>
    </source>
</evidence>
<feature type="transmembrane region" description="Helical" evidence="7">
    <location>
        <begin position="825"/>
        <end position="851"/>
    </location>
</feature>
<evidence type="ECO:0000256" key="5">
    <source>
        <dbReference type="ARBA" id="ARBA00022989"/>
    </source>
</evidence>
<dbReference type="OrthoDB" id="2160638at2759"/>
<evidence type="ECO:0000256" key="1">
    <source>
        <dbReference type="ARBA" id="ARBA00004651"/>
    </source>
</evidence>
<keyword evidence="10" id="KW-1185">Reference proteome</keyword>
<organism evidence="9 10">
    <name type="scientific">Fusarium tjaetaba</name>
    <dbReference type="NCBI Taxonomy" id="1567544"/>
    <lineage>
        <taxon>Eukaryota</taxon>
        <taxon>Fungi</taxon>
        <taxon>Dikarya</taxon>
        <taxon>Ascomycota</taxon>
        <taxon>Pezizomycotina</taxon>
        <taxon>Sordariomycetes</taxon>
        <taxon>Hypocreomycetidae</taxon>
        <taxon>Hypocreales</taxon>
        <taxon>Nectriaceae</taxon>
        <taxon>Fusarium</taxon>
        <taxon>Fusarium fujikuroi species complex</taxon>
    </lineage>
</organism>
<dbReference type="EMBL" id="JAAQRI010000165">
    <property type="protein sequence ID" value="KAF5631124.1"/>
    <property type="molecule type" value="Genomic_DNA"/>
</dbReference>